<dbReference type="EMBL" id="GGEC01000082">
    <property type="protein sequence ID" value="MBW80565.1"/>
    <property type="molecule type" value="Transcribed_RNA"/>
</dbReference>
<sequence>MSHMTTFSRVLCLSISLAVEPSPPPIMKIVLGLKPIIKWKTSIDRQESRYQHPQKYM</sequence>
<name>A0A2P2IH77_RHIMU</name>
<dbReference type="AlphaFoldDB" id="A0A2P2IH77"/>
<evidence type="ECO:0000256" key="1">
    <source>
        <dbReference type="SAM" id="SignalP"/>
    </source>
</evidence>
<feature type="signal peptide" evidence="1">
    <location>
        <begin position="1"/>
        <end position="18"/>
    </location>
</feature>
<keyword evidence="1" id="KW-0732">Signal</keyword>
<proteinExistence type="predicted"/>
<accession>A0A2P2IH77</accession>
<protein>
    <submittedName>
        <fullName evidence="2">Thermospermine synthase ACAULIS5-like</fullName>
    </submittedName>
</protein>
<reference evidence="2" key="1">
    <citation type="submission" date="2018-02" db="EMBL/GenBank/DDBJ databases">
        <title>Rhizophora mucronata_Transcriptome.</title>
        <authorList>
            <person name="Meera S.P."/>
            <person name="Sreeshan A."/>
            <person name="Augustine A."/>
        </authorList>
    </citation>
    <scope>NUCLEOTIDE SEQUENCE</scope>
    <source>
        <tissue evidence="2">Leaf</tissue>
    </source>
</reference>
<evidence type="ECO:0000313" key="2">
    <source>
        <dbReference type="EMBL" id="MBW80565.1"/>
    </source>
</evidence>
<feature type="chain" id="PRO_5015190124" evidence="1">
    <location>
        <begin position="19"/>
        <end position="57"/>
    </location>
</feature>
<organism evidence="2">
    <name type="scientific">Rhizophora mucronata</name>
    <name type="common">Asiatic mangrove</name>
    <dbReference type="NCBI Taxonomy" id="61149"/>
    <lineage>
        <taxon>Eukaryota</taxon>
        <taxon>Viridiplantae</taxon>
        <taxon>Streptophyta</taxon>
        <taxon>Embryophyta</taxon>
        <taxon>Tracheophyta</taxon>
        <taxon>Spermatophyta</taxon>
        <taxon>Magnoliopsida</taxon>
        <taxon>eudicotyledons</taxon>
        <taxon>Gunneridae</taxon>
        <taxon>Pentapetalae</taxon>
        <taxon>rosids</taxon>
        <taxon>fabids</taxon>
        <taxon>Malpighiales</taxon>
        <taxon>Rhizophoraceae</taxon>
        <taxon>Rhizophora</taxon>
    </lineage>
</organism>